<keyword evidence="2" id="KW-0411">Iron-sulfur</keyword>
<dbReference type="GO" id="GO:0016818">
    <property type="term" value="F:hydrolase activity, acting on acid anhydrides, in phosphorus-containing anhydrides"/>
    <property type="evidence" value="ECO:0007669"/>
    <property type="project" value="InterPro"/>
</dbReference>
<dbReference type="InterPro" id="IPR001945">
    <property type="entry name" value="RAD3/XPD"/>
</dbReference>
<dbReference type="EMBL" id="KQ090477">
    <property type="protein sequence ID" value="KMS95387.1"/>
    <property type="molecule type" value="Genomic_DNA"/>
</dbReference>
<evidence type="ECO:0000313" key="9">
    <source>
        <dbReference type="EMBL" id="KMS95387.1"/>
    </source>
</evidence>
<sequence>MQENCVQNTVASLKDWLKGEIYRFLGGDTWLSNPALPDDILKEAVPGNIRRAEHFLSVLRRLVQYRPVTN</sequence>
<keyword evidence="4" id="KW-0238">DNA-binding</keyword>
<dbReference type="GO" id="GO:0043139">
    <property type="term" value="F:5'-3' DNA helicase activity"/>
    <property type="evidence" value="ECO:0007669"/>
    <property type="project" value="UniProtKB-EC"/>
</dbReference>
<keyword evidence="3" id="KW-0227">DNA damage</keyword>
<name>A0A0J8B6G7_BETVV</name>
<dbReference type="PRINTS" id="PR00852">
    <property type="entry name" value="XRODRMPGMNTD"/>
</dbReference>
<evidence type="ECO:0000256" key="6">
    <source>
        <dbReference type="ARBA" id="ARBA00044969"/>
    </source>
</evidence>
<dbReference type="GO" id="GO:0051539">
    <property type="term" value="F:4 iron, 4 sulfur cluster binding"/>
    <property type="evidence" value="ECO:0007669"/>
    <property type="project" value="UniProtKB-KW"/>
</dbReference>
<evidence type="ECO:0000256" key="4">
    <source>
        <dbReference type="ARBA" id="ARBA00023125"/>
    </source>
</evidence>
<dbReference type="GO" id="GO:0003677">
    <property type="term" value="F:DNA binding"/>
    <property type="evidence" value="ECO:0007669"/>
    <property type="project" value="UniProtKB-KW"/>
</dbReference>
<evidence type="ECO:0000313" key="10">
    <source>
        <dbReference type="Proteomes" id="UP000035740"/>
    </source>
</evidence>
<accession>A0A0J8B6G7</accession>
<comment type="catalytic activity">
    <reaction evidence="7">
        <text>ATP + H2O = ADP + phosphate + H(+)</text>
        <dbReference type="Rhea" id="RHEA:13065"/>
        <dbReference type="ChEBI" id="CHEBI:15377"/>
        <dbReference type="ChEBI" id="CHEBI:15378"/>
        <dbReference type="ChEBI" id="CHEBI:30616"/>
        <dbReference type="ChEBI" id="CHEBI:43474"/>
        <dbReference type="ChEBI" id="CHEBI:456216"/>
        <dbReference type="EC" id="5.6.2.3"/>
    </reaction>
</comment>
<keyword evidence="2" id="KW-0479">Metal-binding</keyword>
<evidence type="ECO:0000256" key="7">
    <source>
        <dbReference type="ARBA" id="ARBA00048954"/>
    </source>
</evidence>
<keyword evidence="10" id="KW-1185">Reference proteome</keyword>
<dbReference type="Proteomes" id="UP000035740">
    <property type="component" value="Unassembled WGS sequence"/>
</dbReference>
<protein>
    <recommendedName>
        <fullName evidence="6">DNA 5'-3' helicase</fullName>
        <ecNumber evidence="6">5.6.2.3</ecNumber>
    </recommendedName>
</protein>
<dbReference type="GO" id="GO:0006289">
    <property type="term" value="P:nucleotide-excision repair"/>
    <property type="evidence" value="ECO:0007669"/>
    <property type="project" value="InterPro"/>
</dbReference>
<dbReference type="Gramene" id="KMS95387">
    <property type="protein sequence ID" value="KMS95387"/>
    <property type="gene ID" value="BVRB_008800"/>
</dbReference>
<dbReference type="AlphaFoldDB" id="A0A0J8B6G7"/>
<gene>
    <name evidence="9" type="ORF">BVRB_008800</name>
</gene>
<feature type="domain" description="Helical and beta-bridge" evidence="8">
    <location>
        <begin position="26"/>
        <end position="65"/>
    </location>
</feature>
<evidence type="ECO:0000256" key="2">
    <source>
        <dbReference type="ARBA" id="ARBA00022485"/>
    </source>
</evidence>
<keyword evidence="2" id="KW-0408">Iron</keyword>
<evidence type="ECO:0000256" key="3">
    <source>
        <dbReference type="ARBA" id="ARBA00022763"/>
    </source>
</evidence>
<dbReference type="OrthoDB" id="272481at2759"/>
<dbReference type="eggNOG" id="KOG1131">
    <property type="taxonomic scope" value="Eukaryota"/>
</dbReference>
<dbReference type="Pfam" id="PF06777">
    <property type="entry name" value="HBB"/>
    <property type="match status" value="1"/>
</dbReference>
<evidence type="ECO:0000259" key="8">
    <source>
        <dbReference type="Pfam" id="PF06777"/>
    </source>
</evidence>
<comment type="cofactor">
    <cofactor evidence="1">
        <name>[4Fe-4S] cluster</name>
        <dbReference type="ChEBI" id="CHEBI:49883"/>
    </cofactor>
</comment>
<keyword evidence="2" id="KW-0004">4Fe-4S</keyword>
<proteinExistence type="predicted"/>
<dbReference type="InterPro" id="IPR010643">
    <property type="entry name" value="HBB"/>
</dbReference>
<dbReference type="EC" id="5.6.2.3" evidence="6"/>
<keyword evidence="5" id="KW-0234">DNA repair</keyword>
<dbReference type="GO" id="GO:0005634">
    <property type="term" value="C:nucleus"/>
    <property type="evidence" value="ECO:0007669"/>
    <property type="project" value="InterPro"/>
</dbReference>
<reference evidence="9 10" key="1">
    <citation type="journal article" date="2014" name="Nature">
        <title>The genome of the recently domesticated crop plant sugar beet (Beta vulgaris).</title>
        <authorList>
            <person name="Dohm J.C."/>
            <person name="Minoche A.E."/>
            <person name="Holtgrawe D."/>
            <person name="Capella-Gutierrez S."/>
            <person name="Zakrzewski F."/>
            <person name="Tafer H."/>
            <person name="Rupp O."/>
            <person name="Sorensen T.R."/>
            <person name="Stracke R."/>
            <person name="Reinhardt R."/>
            <person name="Goesmann A."/>
            <person name="Kraft T."/>
            <person name="Schulz B."/>
            <person name="Stadler P.F."/>
            <person name="Schmidt T."/>
            <person name="Gabaldon T."/>
            <person name="Lehrach H."/>
            <person name="Weisshaar B."/>
            <person name="Himmelbauer H."/>
        </authorList>
    </citation>
    <scope>NUCLEOTIDE SEQUENCE [LARGE SCALE GENOMIC DNA]</scope>
    <source>
        <tissue evidence="9">Taproot</tissue>
    </source>
</reference>
<dbReference type="GO" id="GO:0005524">
    <property type="term" value="F:ATP binding"/>
    <property type="evidence" value="ECO:0007669"/>
    <property type="project" value="InterPro"/>
</dbReference>
<evidence type="ECO:0000256" key="1">
    <source>
        <dbReference type="ARBA" id="ARBA00001966"/>
    </source>
</evidence>
<organism evidence="9 10">
    <name type="scientific">Beta vulgaris subsp. vulgaris</name>
    <name type="common">Beet</name>
    <dbReference type="NCBI Taxonomy" id="3555"/>
    <lineage>
        <taxon>Eukaryota</taxon>
        <taxon>Viridiplantae</taxon>
        <taxon>Streptophyta</taxon>
        <taxon>Embryophyta</taxon>
        <taxon>Tracheophyta</taxon>
        <taxon>Spermatophyta</taxon>
        <taxon>Magnoliopsida</taxon>
        <taxon>eudicotyledons</taxon>
        <taxon>Gunneridae</taxon>
        <taxon>Pentapetalae</taxon>
        <taxon>Caryophyllales</taxon>
        <taxon>Chenopodiaceae</taxon>
        <taxon>Betoideae</taxon>
        <taxon>Beta</taxon>
    </lineage>
</organism>
<evidence type="ECO:0000256" key="5">
    <source>
        <dbReference type="ARBA" id="ARBA00023204"/>
    </source>
</evidence>